<evidence type="ECO:0000313" key="5">
    <source>
        <dbReference type="WBParaSite" id="DME_0000500001-mRNA-1"/>
    </source>
</evidence>
<proteinExistence type="predicted"/>
<gene>
    <name evidence="2" type="ORF">DME_LOCUS8799</name>
</gene>
<evidence type="ECO:0000313" key="3">
    <source>
        <dbReference type="Proteomes" id="UP000038040"/>
    </source>
</evidence>
<evidence type="ECO:0000313" key="2">
    <source>
        <dbReference type="EMBL" id="VDN58826.1"/>
    </source>
</evidence>
<evidence type="ECO:0000256" key="1">
    <source>
        <dbReference type="SAM" id="MobiDB-lite"/>
    </source>
</evidence>
<name>A0A0N4UCK3_DRAME</name>
<accession>A0A0N4UCK3</accession>
<dbReference type="EMBL" id="UYYG01001172">
    <property type="protein sequence ID" value="VDN58826.1"/>
    <property type="molecule type" value="Genomic_DNA"/>
</dbReference>
<evidence type="ECO:0000313" key="4">
    <source>
        <dbReference type="Proteomes" id="UP000274756"/>
    </source>
</evidence>
<reference evidence="2 4" key="2">
    <citation type="submission" date="2018-11" db="EMBL/GenBank/DDBJ databases">
        <authorList>
            <consortium name="Pathogen Informatics"/>
        </authorList>
    </citation>
    <scope>NUCLEOTIDE SEQUENCE [LARGE SCALE GENOMIC DNA]</scope>
</reference>
<feature type="compositionally biased region" description="Low complexity" evidence="1">
    <location>
        <begin position="1"/>
        <end position="21"/>
    </location>
</feature>
<dbReference type="WBParaSite" id="DME_0000500001-mRNA-1">
    <property type="protein sequence ID" value="DME_0000500001-mRNA-1"/>
    <property type="gene ID" value="DME_0000500001"/>
</dbReference>
<reference evidence="5" key="1">
    <citation type="submission" date="2017-02" db="UniProtKB">
        <authorList>
            <consortium name="WormBaseParasite"/>
        </authorList>
    </citation>
    <scope>IDENTIFICATION</scope>
</reference>
<protein>
    <submittedName>
        <fullName evidence="2 5">Uncharacterized protein</fullName>
    </submittedName>
</protein>
<keyword evidence="4" id="KW-1185">Reference proteome</keyword>
<dbReference type="Proteomes" id="UP000274756">
    <property type="component" value="Unassembled WGS sequence"/>
</dbReference>
<organism evidence="3 5">
    <name type="scientific">Dracunculus medinensis</name>
    <name type="common">Guinea worm</name>
    <dbReference type="NCBI Taxonomy" id="318479"/>
    <lineage>
        <taxon>Eukaryota</taxon>
        <taxon>Metazoa</taxon>
        <taxon>Ecdysozoa</taxon>
        <taxon>Nematoda</taxon>
        <taxon>Chromadorea</taxon>
        <taxon>Rhabditida</taxon>
        <taxon>Spirurina</taxon>
        <taxon>Dracunculoidea</taxon>
        <taxon>Dracunculidae</taxon>
        <taxon>Dracunculus</taxon>
    </lineage>
</organism>
<sequence>MSISEPQPSSSASSSIVQQQQTIRTVENERITLPSQNTKENDDALSDSSNDVENLAMRTLENLDEKV</sequence>
<dbReference type="Proteomes" id="UP000038040">
    <property type="component" value="Unplaced"/>
</dbReference>
<dbReference type="AlphaFoldDB" id="A0A0N4UCK3"/>
<feature type="region of interest" description="Disordered" evidence="1">
    <location>
        <begin position="1"/>
        <end position="53"/>
    </location>
</feature>